<dbReference type="RefSeq" id="XP_060454712.1">
    <property type="nucleotide sequence ID" value="XM_060597861.1"/>
</dbReference>
<dbReference type="EMBL" id="AP028213">
    <property type="protein sequence ID" value="BEI89446.1"/>
    <property type="molecule type" value="Genomic_DNA"/>
</dbReference>
<evidence type="ECO:0000313" key="3">
    <source>
        <dbReference type="Proteomes" id="UP001233271"/>
    </source>
</evidence>
<dbReference type="GeneID" id="85493317"/>
<keyword evidence="3" id="KW-1185">Reference proteome</keyword>
<accession>A0AA48IE28</accession>
<evidence type="ECO:0000256" key="1">
    <source>
        <dbReference type="SAM" id="Phobius"/>
    </source>
</evidence>
<keyword evidence="1" id="KW-0812">Transmembrane</keyword>
<organism evidence="2 3">
    <name type="scientific">Cutaneotrichosporon cavernicola</name>
    <dbReference type="NCBI Taxonomy" id="279322"/>
    <lineage>
        <taxon>Eukaryota</taxon>
        <taxon>Fungi</taxon>
        <taxon>Dikarya</taxon>
        <taxon>Basidiomycota</taxon>
        <taxon>Agaricomycotina</taxon>
        <taxon>Tremellomycetes</taxon>
        <taxon>Trichosporonales</taxon>
        <taxon>Trichosporonaceae</taxon>
        <taxon>Cutaneotrichosporon</taxon>
    </lineage>
</organism>
<dbReference type="Proteomes" id="UP001233271">
    <property type="component" value="Chromosome 2"/>
</dbReference>
<proteinExistence type="predicted"/>
<feature type="transmembrane region" description="Helical" evidence="1">
    <location>
        <begin position="96"/>
        <end position="113"/>
    </location>
</feature>
<dbReference type="KEGG" id="ccac:CcaHIS019_0208080"/>
<protein>
    <submittedName>
        <fullName evidence="2">Uncharacterized protein</fullName>
    </submittedName>
</protein>
<gene>
    <name evidence="2" type="ORF">CcaverHIS019_0208080</name>
</gene>
<keyword evidence="1" id="KW-1133">Transmembrane helix</keyword>
<keyword evidence="1" id="KW-0472">Membrane</keyword>
<sequence>MADNALKLSNDQYSTLLQAFGYPAAGCFFTNFTKEAAVKCRSVNGSPGLAPNKSANAQIWFCRLSSNATAADTDILVAKLPASSHRCFTASGGRRAAALYLLPLLAALLPVLLV</sequence>
<reference evidence="2" key="1">
    <citation type="journal article" date="2023" name="BMC Genomics">
        <title>Chromosome-level genome assemblies of Cutaneotrichosporon spp. (Trichosporonales, Basidiomycota) reveal imbalanced evolution between nucleotide sequences and chromosome synteny.</title>
        <authorList>
            <person name="Kobayashi Y."/>
            <person name="Kayamori A."/>
            <person name="Aoki K."/>
            <person name="Shiwa Y."/>
            <person name="Matsutani M."/>
            <person name="Fujita N."/>
            <person name="Sugita T."/>
            <person name="Iwasaki W."/>
            <person name="Tanaka N."/>
            <person name="Takashima M."/>
        </authorList>
    </citation>
    <scope>NUCLEOTIDE SEQUENCE</scope>
    <source>
        <strain evidence="2">HIS019</strain>
    </source>
</reference>
<dbReference type="AlphaFoldDB" id="A0AA48IE28"/>
<evidence type="ECO:0000313" key="2">
    <source>
        <dbReference type="EMBL" id="BEI89446.1"/>
    </source>
</evidence>
<name>A0AA48IE28_9TREE</name>